<comment type="caution">
    <text evidence="1">The sequence shown here is derived from an EMBL/GenBank/DDBJ whole genome shotgun (WGS) entry which is preliminary data.</text>
</comment>
<dbReference type="Proteomes" id="UP000242133">
    <property type="component" value="Unassembled WGS sequence"/>
</dbReference>
<sequence length="82" mass="9201">MASIAGAHTATNSRWLKPALSLQNAADRTITHRPTQTISYCCSNYAIFSKGLVIIRLLLSFYGLNQFVRAYSHHQFAEVLPF</sequence>
<dbReference type="AlphaFoldDB" id="A0A2P8F156"/>
<evidence type="ECO:0000313" key="2">
    <source>
        <dbReference type="Proteomes" id="UP000242133"/>
    </source>
</evidence>
<reference evidence="1 2" key="1">
    <citation type="submission" date="2018-03" db="EMBL/GenBank/DDBJ databases">
        <title>Genomic Encyclopedia of Archaeal and Bacterial Type Strains, Phase II (KMG-II): from individual species to whole genera.</title>
        <authorList>
            <person name="Goeker M."/>
        </authorList>
    </citation>
    <scope>NUCLEOTIDE SEQUENCE [LARGE SCALE GENOMIC DNA]</scope>
    <source>
        <strain evidence="1 2">DSM 17586</strain>
    </source>
</reference>
<gene>
    <name evidence="1" type="ORF">CLV44_10458</name>
</gene>
<proteinExistence type="predicted"/>
<accession>A0A2P8F156</accession>
<protein>
    <submittedName>
        <fullName evidence="1">Uncharacterized protein</fullName>
    </submittedName>
</protein>
<name>A0A2P8F156_9GAMM</name>
<dbReference type="EMBL" id="PYGI01000004">
    <property type="protein sequence ID" value="PSL15447.1"/>
    <property type="molecule type" value="Genomic_DNA"/>
</dbReference>
<evidence type="ECO:0000313" key="1">
    <source>
        <dbReference type="EMBL" id="PSL15447.1"/>
    </source>
</evidence>
<organism evidence="1 2">
    <name type="scientific">Marinobacterium halophilum</name>
    <dbReference type="NCBI Taxonomy" id="267374"/>
    <lineage>
        <taxon>Bacteria</taxon>
        <taxon>Pseudomonadati</taxon>
        <taxon>Pseudomonadota</taxon>
        <taxon>Gammaproteobacteria</taxon>
        <taxon>Oceanospirillales</taxon>
        <taxon>Oceanospirillaceae</taxon>
        <taxon>Marinobacterium</taxon>
    </lineage>
</organism>
<keyword evidence="2" id="KW-1185">Reference proteome</keyword>